<evidence type="ECO:0000256" key="6">
    <source>
        <dbReference type="SAM" id="Phobius"/>
    </source>
</evidence>
<sequence length="139" mass="14567">MSDFITLSLFASMLHLAIPVILPMLGGAFRAVAFSYLTGNPWLGLLGAVFTGTLAGGLLAVMSVSLRGDQVIGSTAINLIGAGLTAALVPIIWGIDSTTPSVPKVPTPPLPLVGPDAHRYGAASARLWRERRGCRCRRD</sequence>
<protein>
    <submittedName>
        <fullName evidence="7">Branched-subunit amino acid transport system permease</fullName>
    </submittedName>
</protein>
<keyword evidence="8" id="KW-1185">Reference proteome</keyword>
<dbReference type="EMBL" id="QAOH01000074">
    <property type="protein sequence ID" value="PTQ60048.1"/>
    <property type="molecule type" value="Genomic_DNA"/>
</dbReference>
<dbReference type="Proteomes" id="UP000244077">
    <property type="component" value="Unassembled WGS sequence"/>
</dbReference>
<keyword evidence="5 6" id="KW-0472">Membrane</keyword>
<reference evidence="7 8" key="1">
    <citation type="submission" date="2018-04" db="EMBL/GenBank/DDBJ databases">
        <title>Genomic Encyclopedia of Archaeal and Bacterial Type Strains, Phase II (KMG-II): from individual species to whole genera.</title>
        <authorList>
            <person name="Goeker M."/>
        </authorList>
    </citation>
    <scope>NUCLEOTIDE SEQUENCE [LARGE SCALE GENOMIC DNA]</scope>
    <source>
        <strain evidence="7 8">DSM 100434</strain>
    </source>
</reference>
<keyword evidence="3 6" id="KW-0812">Transmembrane</keyword>
<dbReference type="PANTHER" id="PTHR43370">
    <property type="entry name" value="SUGAR ABC TRANSPORTER INTEGRAL MEMBRANE PROTEIN-RELATED"/>
    <property type="match status" value="1"/>
</dbReference>
<dbReference type="InterPro" id="IPR001851">
    <property type="entry name" value="ABC_transp_permease"/>
</dbReference>
<accession>A0A2T5GL48</accession>
<organism evidence="7 8">
    <name type="scientific">Celeribacter persicus</name>
    <dbReference type="NCBI Taxonomy" id="1651082"/>
    <lineage>
        <taxon>Bacteria</taxon>
        <taxon>Pseudomonadati</taxon>
        <taxon>Pseudomonadota</taxon>
        <taxon>Alphaproteobacteria</taxon>
        <taxon>Rhodobacterales</taxon>
        <taxon>Roseobacteraceae</taxon>
        <taxon>Celeribacter</taxon>
    </lineage>
</organism>
<comment type="caution">
    <text evidence="7">The sequence shown here is derived from an EMBL/GenBank/DDBJ whole genome shotgun (WGS) entry which is preliminary data.</text>
</comment>
<dbReference type="OrthoDB" id="9792579at2"/>
<evidence type="ECO:0000313" key="7">
    <source>
        <dbReference type="EMBL" id="PTQ60048.1"/>
    </source>
</evidence>
<evidence type="ECO:0000256" key="3">
    <source>
        <dbReference type="ARBA" id="ARBA00022692"/>
    </source>
</evidence>
<evidence type="ECO:0000256" key="4">
    <source>
        <dbReference type="ARBA" id="ARBA00022989"/>
    </source>
</evidence>
<evidence type="ECO:0000256" key="2">
    <source>
        <dbReference type="ARBA" id="ARBA00022475"/>
    </source>
</evidence>
<dbReference type="PANTHER" id="PTHR43370:SF1">
    <property type="entry name" value="GUANOSINE ABC TRANSPORTER PERMEASE PROTEIN NUPQ"/>
    <property type="match status" value="1"/>
</dbReference>
<gene>
    <name evidence="7" type="ORF">C8N42_1742</name>
</gene>
<dbReference type="GO" id="GO:0022857">
    <property type="term" value="F:transmembrane transporter activity"/>
    <property type="evidence" value="ECO:0007669"/>
    <property type="project" value="InterPro"/>
</dbReference>
<name>A0A2T5GL48_9RHOB</name>
<evidence type="ECO:0000313" key="8">
    <source>
        <dbReference type="Proteomes" id="UP000244077"/>
    </source>
</evidence>
<keyword evidence="2" id="KW-1003">Cell membrane</keyword>
<feature type="transmembrane region" description="Helical" evidence="6">
    <location>
        <begin position="43"/>
        <end position="64"/>
    </location>
</feature>
<keyword evidence="4 6" id="KW-1133">Transmembrane helix</keyword>
<evidence type="ECO:0000256" key="5">
    <source>
        <dbReference type="ARBA" id="ARBA00023136"/>
    </source>
</evidence>
<dbReference type="GO" id="GO:0005886">
    <property type="term" value="C:plasma membrane"/>
    <property type="evidence" value="ECO:0007669"/>
    <property type="project" value="UniProtKB-SubCell"/>
</dbReference>
<dbReference type="Pfam" id="PF02653">
    <property type="entry name" value="BPD_transp_2"/>
    <property type="match status" value="1"/>
</dbReference>
<feature type="transmembrane region" description="Helical" evidence="6">
    <location>
        <begin position="76"/>
        <end position="95"/>
    </location>
</feature>
<evidence type="ECO:0000256" key="1">
    <source>
        <dbReference type="ARBA" id="ARBA00004651"/>
    </source>
</evidence>
<proteinExistence type="predicted"/>
<comment type="subcellular location">
    <subcellularLocation>
        <location evidence="1">Cell membrane</location>
        <topology evidence="1">Multi-pass membrane protein</topology>
    </subcellularLocation>
</comment>
<dbReference type="AlphaFoldDB" id="A0A2T5GL48"/>
<dbReference type="RefSeq" id="WP_107818365.1">
    <property type="nucleotide sequence ID" value="NZ_QAOH01000074.1"/>
</dbReference>